<evidence type="ECO:0000256" key="1">
    <source>
        <dbReference type="SAM" id="Phobius"/>
    </source>
</evidence>
<sequence>MTAEIVIPEGWSRANEFKQDIQPLLDKTLLCGGRVRATWEEYTNPNNDFTVPRVITLVGVEAASVTLILLLPERFPNMTRVANWRPTNVTKNVSLAKGQTHVERIIDAWYLNGCNIGYRCN</sequence>
<evidence type="ECO:0000313" key="2">
    <source>
        <dbReference type="EMBL" id="SEM91050.1"/>
    </source>
</evidence>
<accession>A0A1H8C7N6</accession>
<keyword evidence="1" id="KW-0472">Membrane</keyword>
<organism evidence="2 3">
    <name type="scientific">Stigmatella aurantiaca</name>
    <dbReference type="NCBI Taxonomy" id="41"/>
    <lineage>
        <taxon>Bacteria</taxon>
        <taxon>Pseudomonadati</taxon>
        <taxon>Myxococcota</taxon>
        <taxon>Myxococcia</taxon>
        <taxon>Myxococcales</taxon>
        <taxon>Cystobacterineae</taxon>
        <taxon>Archangiaceae</taxon>
        <taxon>Stigmatella</taxon>
    </lineage>
</organism>
<dbReference type="Proteomes" id="UP000182719">
    <property type="component" value="Unassembled WGS sequence"/>
</dbReference>
<proteinExistence type="predicted"/>
<protein>
    <submittedName>
        <fullName evidence="2">Uncharacterized protein</fullName>
    </submittedName>
</protein>
<keyword evidence="1" id="KW-0812">Transmembrane</keyword>
<evidence type="ECO:0000313" key="3">
    <source>
        <dbReference type="Proteomes" id="UP000182719"/>
    </source>
</evidence>
<feature type="transmembrane region" description="Helical" evidence="1">
    <location>
        <begin position="54"/>
        <end position="71"/>
    </location>
</feature>
<gene>
    <name evidence="2" type="ORF">SAMN05444354_125117</name>
</gene>
<dbReference type="RefSeq" id="WP_075010501.1">
    <property type="nucleotide sequence ID" value="NZ_FOAP01000025.1"/>
</dbReference>
<keyword evidence="1" id="KW-1133">Transmembrane helix</keyword>
<name>A0A1H8C7N6_STIAU</name>
<keyword evidence="3" id="KW-1185">Reference proteome</keyword>
<dbReference type="EMBL" id="FOAP01000025">
    <property type="protein sequence ID" value="SEM91050.1"/>
    <property type="molecule type" value="Genomic_DNA"/>
</dbReference>
<reference evidence="3" key="1">
    <citation type="submission" date="2016-10" db="EMBL/GenBank/DDBJ databases">
        <authorList>
            <person name="Varghese N."/>
            <person name="Submissions S."/>
        </authorList>
    </citation>
    <scope>NUCLEOTIDE SEQUENCE [LARGE SCALE GENOMIC DNA]</scope>
    <source>
        <strain evidence="3">DSM 17044</strain>
    </source>
</reference>
<dbReference type="AlphaFoldDB" id="A0A1H8C7N6"/>